<feature type="repeat" description="Solcar" evidence="8">
    <location>
        <begin position="3"/>
        <end position="71"/>
    </location>
</feature>
<protein>
    <recommendedName>
        <fullName evidence="13">Mitochondrial carrier protein</fullName>
    </recommendedName>
</protein>
<sequence>MLRSVFLPGCVVDLSLYPIDTIKTRLQSNLRRTGQDTKILKSLYAGVGSVIIGSAPSSALFFTSYDLCKRQLNPLFDEKYLFQLHMLAATVGEITACLIRVPVEVVKQRAQVNSGLQLINIARTTISNEGIGGLYRGYIATVAREIPFSMLQFPLWEYFKRVWRKRQVKELEPWKGAVCGSLAGGISACITTPLDVAKTRIMLANREHVDAKSNSLSVISNIAKQEGFLSKITRKFSISQMILLFTKVFVLCSYLFTNVELRRIDESSEDITSEEENDNQHFNDIVSRSLYYVLPSDPLTLNQIQLGQVSGLAACVKNSNQLIVFQRGSREWTSESFPDGKNFAREKFGVIKENTILTVNTNNGEIINQWGNKT</sequence>
<keyword evidence="5" id="KW-0677">Repeat</keyword>
<evidence type="ECO:0000313" key="11">
    <source>
        <dbReference type="EMBL" id="CAF3835998.1"/>
    </source>
</evidence>
<keyword evidence="7 8" id="KW-0472">Membrane</keyword>
<keyword evidence="4 8" id="KW-0812">Transmembrane</keyword>
<dbReference type="AlphaFoldDB" id="A0A8S2DWL5"/>
<dbReference type="Pfam" id="PF00153">
    <property type="entry name" value="Mito_carr"/>
    <property type="match status" value="3"/>
</dbReference>
<comment type="caution">
    <text evidence="10">The sequence shown here is derived from an EMBL/GenBank/DDBJ whole genome shotgun (WGS) entry which is preliminary data.</text>
</comment>
<reference evidence="10" key="1">
    <citation type="submission" date="2021-02" db="EMBL/GenBank/DDBJ databases">
        <authorList>
            <person name="Nowell W R."/>
        </authorList>
    </citation>
    <scope>NUCLEOTIDE SEQUENCE</scope>
</reference>
<dbReference type="InterPro" id="IPR011042">
    <property type="entry name" value="6-blade_b-propeller_TolB-like"/>
</dbReference>
<dbReference type="Proteomes" id="UP000682733">
    <property type="component" value="Unassembled WGS sequence"/>
</dbReference>
<evidence type="ECO:0008006" key="13">
    <source>
        <dbReference type="Google" id="ProtNLM"/>
    </source>
</evidence>
<dbReference type="Proteomes" id="UP000677228">
    <property type="component" value="Unassembled WGS sequence"/>
</dbReference>
<dbReference type="EMBL" id="CAJNOK010008742">
    <property type="protein sequence ID" value="CAF1071733.1"/>
    <property type="molecule type" value="Genomic_DNA"/>
</dbReference>
<dbReference type="InterPro" id="IPR023395">
    <property type="entry name" value="MCP_dom_sf"/>
</dbReference>
<dbReference type="PROSITE" id="PS50920">
    <property type="entry name" value="SOLCAR"/>
    <property type="match status" value="3"/>
</dbReference>
<evidence type="ECO:0000256" key="1">
    <source>
        <dbReference type="ARBA" id="ARBA00004141"/>
    </source>
</evidence>
<evidence type="ECO:0000256" key="2">
    <source>
        <dbReference type="ARBA" id="ARBA00006375"/>
    </source>
</evidence>
<evidence type="ECO:0000256" key="9">
    <source>
        <dbReference type="RuleBase" id="RU000488"/>
    </source>
</evidence>
<dbReference type="Gene3D" id="1.50.40.10">
    <property type="entry name" value="Mitochondrial carrier domain"/>
    <property type="match status" value="1"/>
</dbReference>
<evidence type="ECO:0000256" key="8">
    <source>
        <dbReference type="PROSITE-ProRule" id="PRU00282"/>
    </source>
</evidence>
<feature type="repeat" description="Solcar" evidence="8">
    <location>
        <begin position="171"/>
        <end position="259"/>
    </location>
</feature>
<evidence type="ECO:0000256" key="7">
    <source>
        <dbReference type="ARBA" id="ARBA00023136"/>
    </source>
</evidence>
<evidence type="ECO:0000256" key="4">
    <source>
        <dbReference type="ARBA" id="ARBA00022692"/>
    </source>
</evidence>
<evidence type="ECO:0000256" key="3">
    <source>
        <dbReference type="ARBA" id="ARBA00022448"/>
    </source>
</evidence>
<gene>
    <name evidence="10" type="ORF">OVA965_LOCUS17928</name>
    <name evidence="11" type="ORF">TMI583_LOCUS17939</name>
</gene>
<keyword evidence="6" id="KW-1133">Transmembrane helix</keyword>
<comment type="similarity">
    <text evidence="2 9">Belongs to the mitochondrial carrier (TC 2.A.29) family.</text>
</comment>
<evidence type="ECO:0000313" key="12">
    <source>
        <dbReference type="Proteomes" id="UP000677228"/>
    </source>
</evidence>
<dbReference type="InterPro" id="IPR018108">
    <property type="entry name" value="MCP_transmembrane"/>
</dbReference>
<name>A0A8S2DWL5_9BILA</name>
<feature type="non-terminal residue" evidence="10">
    <location>
        <position position="1"/>
    </location>
</feature>
<evidence type="ECO:0000256" key="5">
    <source>
        <dbReference type="ARBA" id="ARBA00022737"/>
    </source>
</evidence>
<accession>A0A8S2DWL5</accession>
<dbReference type="PANTHER" id="PTHR45667">
    <property type="entry name" value="S-ADENOSYLMETHIONINE MITOCHONDRIAL CARRIER PROTEIN"/>
    <property type="match status" value="1"/>
</dbReference>
<keyword evidence="3 9" id="KW-0813">Transport</keyword>
<evidence type="ECO:0000256" key="6">
    <source>
        <dbReference type="ARBA" id="ARBA00022989"/>
    </source>
</evidence>
<dbReference type="EMBL" id="CAJOBA010008757">
    <property type="protein sequence ID" value="CAF3835998.1"/>
    <property type="molecule type" value="Genomic_DNA"/>
</dbReference>
<comment type="subcellular location">
    <subcellularLocation>
        <location evidence="1">Membrane</location>
        <topology evidence="1">Multi-pass membrane protein</topology>
    </subcellularLocation>
</comment>
<organism evidence="10 12">
    <name type="scientific">Didymodactylos carnosus</name>
    <dbReference type="NCBI Taxonomy" id="1234261"/>
    <lineage>
        <taxon>Eukaryota</taxon>
        <taxon>Metazoa</taxon>
        <taxon>Spiralia</taxon>
        <taxon>Gnathifera</taxon>
        <taxon>Rotifera</taxon>
        <taxon>Eurotatoria</taxon>
        <taxon>Bdelloidea</taxon>
        <taxon>Philodinida</taxon>
        <taxon>Philodinidae</taxon>
        <taxon>Didymodactylos</taxon>
    </lineage>
</organism>
<dbReference type="SUPFAM" id="SSF103506">
    <property type="entry name" value="Mitochondrial carrier"/>
    <property type="match status" value="1"/>
</dbReference>
<dbReference type="GO" id="GO:0016020">
    <property type="term" value="C:membrane"/>
    <property type="evidence" value="ECO:0007669"/>
    <property type="project" value="UniProtKB-SubCell"/>
</dbReference>
<dbReference type="Gene3D" id="2.120.10.30">
    <property type="entry name" value="TolB, C-terminal domain"/>
    <property type="match status" value="1"/>
</dbReference>
<evidence type="ECO:0000313" key="10">
    <source>
        <dbReference type="EMBL" id="CAF1071733.1"/>
    </source>
</evidence>
<proteinExistence type="inferred from homology"/>
<feature type="repeat" description="Solcar" evidence="8">
    <location>
        <begin position="80"/>
        <end position="162"/>
    </location>
</feature>